<organism evidence="1 2">
    <name type="scientific">Grifola frondosa</name>
    <name type="common">Maitake</name>
    <name type="synonym">Polyporus frondosus</name>
    <dbReference type="NCBI Taxonomy" id="5627"/>
    <lineage>
        <taxon>Eukaryota</taxon>
        <taxon>Fungi</taxon>
        <taxon>Dikarya</taxon>
        <taxon>Basidiomycota</taxon>
        <taxon>Agaricomycotina</taxon>
        <taxon>Agaricomycetes</taxon>
        <taxon>Polyporales</taxon>
        <taxon>Grifolaceae</taxon>
        <taxon>Grifola</taxon>
    </lineage>
</organism>
<keyword evidence="2" id="KW-1185">Reference proteome</keyword>
<gene>
    <name evidence="1" type="ORF">A0H81_08831</name>
</gene>
<name>A0A1C7M5J5_GRIFR</name>
<dbReference type="EMBL" id="LUGG01000011">
    <property type="protein sequence ID" value="OBZ71639.1"/>
    <property type="molecule type" value="Genomic_DNA"/>
</dbReference>
<evidence type="ECO:0008006" key="3">
    <source>
        <dbReference type="Google" id="ProtNLM"/>
    </source>
</evidence>
<dbReference type="AlphaFoldDB" id="A0A1C7M5J5"/>
<proteinExistence type="predicted"/>
<accession>A0A1C7M5J5</accession>
<evidence type="ECO:0000313" key="1">
    <source>
        <dbReference type="EMBL" id="OBZ71639.1"/>
    </source>
</evidence>
<evidence type="ECO:0000313" key="2">
    <source>
        <dbReference type="Proteomes" id="UP000092993"/>
    </source>
</evidence>
<dbReference type="OrthoDB" id="2746427at2759"/>
<dbReference type="Proteomes" id="UP000092993">
    <property type="component" value="Unassembled WGS sequence"/>
</dbReference>
<reference evidence="1 2" key="1">
    <citation type="submission" date="2016-03" db="EMBL/GenBank/DDBJ databases">
        <title>Whole genome sequencing of Grifola frondosa 9006-11.</title>
        <authorList>
            <person name="Min B."/>
            <person name="Park H."/>
            <person name="Kim J.-G."/>
            <person name="Cho H."/>
            <person name="Oh Y.-L."/>
            <person name="Kong W.-S."/>
            <person name="Choi I.-G."/>
        </authorList>
    </citation>
    <scope>NUCLEOTIDE SEQUENCE [LARGE SCALE GENOMIC DNA]</scope>
    <source>
        <strain evidence="1 2">9006-11</strain>
    </source>
</reference>
<comment type="caution">
    <text evidence="1">The sequence shown here is derived from an EMBL/GenBank/DDBJ whole genome shotgun (WGS) entry which is preliminary data.</text>
</comment>
<sequence length="362" mass="41389">MIKITPHEPDSLLIEGPSSTVDLDFDVIYTILSFLLNRTCTRRMESFCAFMVAQAPLRYPFLQFHISWNADPVFWAKDPLYEMVKQMKSPLVEAHLNSATSEDLEVYYSTFQSELHFPRMRKLSAYEWDYPPPGLIAQIFPNLIDLTVSNDYRGDDLSTADDQYRQQSLSVQLAGGGWTSLDQLAGRPADLYKLGLTCQIRRVKIFYVTSRSRGMVAHILSDCRPSHVHILLNQIFSCVLCLPDEVAVRLTYLRCTIDLAHFSGDSSALDTFRLLLQRSPLTHFMLRFMANRSRITEGVRLVREFRSEAFASQIIASHPSIRYIVIKISYAKPLFWKVLTTESGEVVVDKAPKEDISVVMDL</sequence>
<protein>
    <recommendedName>
        <fullName evidence="3">F-box domain-containing protein</fullName>
    </recommendedName>
</protein>